<reference evidence="2" key="1">
    <citation type="submission" date="2021-02" db="EMBL/GenBank/DDBJ databases">
        <authorList>
            <person name="Dougan E. K."/>
            <person name="Rhodes N."/>
            <person name="Thang M."/>
            <person name="Chan C."/>
        </authorList>
    </citation>
    <scope>NUCLEOTIDE SEQUENCE</scope>
</reference>
<name>A0A812JIN2_9DINO</name>
<protein>
    <submittedName>
        <fullName evidence="2">EMB2654 protein</fullName>
    </submittedName>
</protein>
<sequence length="713" mass="78501">MPKRLSSPKRPWRLLQRLEADDDADALARTLSELKNKHLLSDPRDATSAIRASGRGLLWPWALELLWDLRMARLDSIIAYSAAMNACKKGGCWPQTVQLLRCARDSVLAIDVVACGTVLSGLKGIEPWPLSLTFLAEMEQNQQLHGNLVVLGRELPRPDVACYTAAVDACASWGSALKVLGKVQARHLQIDPVLLNSVLSSCGGDHWPRLLSQLDAFRTEWSDWGDWGKRIQRSTVTGNILQNALAKAGFWQLGSSWLAWQQLKPNVVTYSCLMAATTPCPADSWRHAVHLLDVMWAQSIRCNPVALSAAVAVLGERWQPSLEIVARLWARRLAPDEGLARSLLATCSGGTRSKLTLGLLGAFGRIRLDSAEVTGAAAQGLAQQAQWQPAAAIAEKLEGQQMLTAFSSLILLRGADGVDVDRALRWWALLRERRVVLDEQAFVAALTACARGGRWWRALGLLRDMALLRVPAGRFSAAASLSAMEGARRWRRALSLLCGFQERAALAMPAVNAAVATCEKGWRWWEAAHLLASLSSGGLQPDQIGSNSLRSAYAAAALWQRALAFGTRHRDVAARHSVPLGFKLSEIRTFERDAVASFVVGDLAWRVGHLHLKFHQLKPGCPVFPCRDEALAPDTAVLWESAVNQTWVGHFLGALAKHELGKSRYRSQPWWMHCRPNAGAKQCNCAPPPVVTARQLEKAPLLPEHRIREWCLM</sequence>
<gene>
    <name evidence="2" type="primary">EMB2654</name>
    <name evidence="2" type="ORF">SNAT2548_LOCUS6957</name>
</gene>
<dbReference type="OrthoDB" id="10391928at2759"/>
<evidence type="ECO:0000256" key="1">
    <source>
        <dbReference type="ARBA" id="ARBA00022737"/>
    </source>
</evidence>
<dbReference type="PANTHER" id="PTHR47447:SF17">
    <property type="entry name" value="OS12G0638900 PROTEIN"/>
    <property type="match status" value="1"/>
</dbReference>
<accession>A0A812JIN2</accession>
<dbReference type="AlphaFoldDB" id="A0A812JIN2"/>
<keyword evidence="3" id="KW-1185">Reference proteome</keyword>
<organism evidence="2 3">
    <name type="scientific">Symbiodinium natans</name>
    <dbReference type="NCBI Taxonomy" id="878477"/>
    <lineage>
        <taxon>Eukaryota</taxon>
        <taxon>Sar</taxon>
        <taxon>Alveolata</taxon>
        <taxon>Dinophyceae</taxon>
        <taxon>Suessiales</taxon>
        <taxon>Symbiodiniaceae</taxon>
        <taxon>Symbiodinium</taxon>
    </lineage>
</organism>
<evidence type="ECO:0000313" key="2">
    <source>
        <dbReference type="EMBL" id="CAE7209910.1"/>
    </source>
</evidence>
<dbReference type="Gene3D" id="1.25.40.10">
    <property type="entry name" value="Tetratricopeptide repeat domain"/>
    <property type="match status" value="3"/>
</dbReference>
<dbReference type="InterPro" id="IPR011990">
    <property type="entry name" value="TPR-like_helical_dom_sf"/>
</dbReference>
<comment type="caution">
    <text evidence="2">The sequence shown here is derived from an EMBL/GenBank/DDBJ whole genome shotgun (WGS) entry which is preliminary data.</text>
</comment>
<keyword evidence="1" id="KW-0677">Repeat</keyword>
<proteinExistence type="predicted"/>
<dbReference type="Proteomes" id="UP000604046">
    <property type="component" value="Unassembled WGS sequence"/>
</dbReference>
<dbReference type="PANTHER" id="PTHR47447">
    <property type="entry name" value="OS03G0856100 PROTEIN"/>
    <property type="match status" value="1"/>
</dbReference>
<evidence type="ECO:0000313" key="3">
    <source>
        <dbReference type="Proteomes" id="UP000604046"/>
    </source>
</evidence>
<dbReference type="EMBL" id="CAJNDS010000476">
    <property type="protein sequence ID" value="CAE7209910.1"/>
    <property type="molecule type" value="Genomic_DNA"/>
</dbReference>